<comment type="caution">
    <text evidence="1">The sequence shown here is derived from an EMBL/GenBank/DDBJ whole genome shotgun (WGS) entry which is preliminary data.</text>
</comment>
<dbReference type="OrthoDB" id="4362369at2759"/>
<sequence length="67" mass="7545">MAPPGIEPGLKQDQCTHVYITTMLRHTTRPWHLLDERRNLFGSIWSTIVSGKCWLIGALSKVVGLVD</sequence>
<organism evidence="1 2">
    <name type="scientific">Penicillium concentricum</name>
    <dbReference type="NCBI Taxonomy" id="293559"/>
    <lineage>
        <taxon>Eukaryota</taxon>
        <taxon>Fungi</taxon>
        <taxon>Dikarya</taxon>
        <taxon>Ascomycota</taxon>
        <taxon>Pezizomycotina</taxon>
        <taxon>Eurotiomycetes</taxon>
        <taxon>Eurotiomycetidae</taxon>
        <taxon>Eurotiales</taxon>
        <taxon>Aspergillaceae</taxon>
        <taxon>Penicillium</taxon>
    </lineage>
</organism>
<name>A0A9W9SQF4_9EURO</name>
<reference evidence="1" key="1">
    <citation type="submission" date="2022-12" db="EMBL/GenBank/DDBJ databases">
        <authorList>
            <person name="Petersen C."/>
        </authorList>
    </citation>
    <scope>NUCLEOTIDE SEQUENCE</scope>
    <source>
        <strain evidence="1">IBT 3081</strain>
    </source>
</reference>
<protein>
    <submittedName>
        <fullName evidence="1">Uncharacterized protein</fullName>
    </submittedName>
</protein>
<evidence type="ECO:0000313" key="1">
    <source>
        <dbReference type="EMBL" id="KAJ5382747.1"/>
    </source>
</evidence>
<dbReference type="RefSeq" id="XP_056582523.1">
    <property type="nucleotide sequence ID" value="XM_056718388.1"/>
</dbReference>
<dbReference type="Proteomes" id="UP001147752">
    <property type="component" value="Unassembled WGS sequence"/>
</dbReference>
<dbReference type="EMBL" id="JAPZBT010000001">
    <property type="protein sequence ID" value="KAJ5382747.1"/>
    <property type="molecule type" value="Genomic_DNA"/>
</dbReference>
<keyword evidence="2" id="KW-1185">Reference proteome</keyword>
<gene>
    <name evidence="1" type="ORF">N7517_000658</name>
</gene>
<accession>A0A9W9SQF4</accession>
<reference evidence="1" key="2">
    <citation type="journal article" date="2023" name="IMA Fungus">
        <title>Comparative genomic study of the Penicillium genus elucidates a diverse pangenome and 15 lateral gene transfer events.</title>
        <authorList>
            <person name="Petersen C."/>
            <person name="Sorensen T."/>
            <person name="Nielsen M.R."/>
            <person name="Sondergaard T.E."/>
            <person name="Sorensen J.L."/>
            <person name="Fitzpatrick D.A."/>
            <person name="Frisvad J.C."/>
            <person name="Nielsen K.L."/>
        </authorList>
    </citation>
    <scope>NUCLEOTIDE SEQUENCE</scope>
    <source>
        <strain evidence="1">IBT 3081</strain>
    </source>
</reference>
<proteinExistence type="predicted"/>
<dbReference type="AlphaFoldDB" id="A0A9W9SQF4"/>
<evidence type="ECO:0000313" key="2">
    <source>
        <dbReference type="Proteomes" id="UP001147752"/>
    </source>
</evidence>
<dbReference type="GeneID" id="81457571"/>